<organism evidence="3">
    <name type="scientific">Deinococcus sonorensis KR-87</name>
    <dbReference type="NCBI Taxonomy" id="694439"/>
    <lineage>
        <taxon>Bacteria</taxon>
        <taxon>Thermotogati</taxon>
        <taxon>Deinococcota</taxon>
        <taxon>Deinococci</taxon>
        <taxon>Deinococcales</taxon>
        <taxon>Deinococcaceae</taxon>
        <taxon>Deinococcus</taxon>
    </lineage>
</organism>
<keyword evidence="2" id="KW-1133">Transmembrane helix</keyword>
<evidence type="ECO:0000256" key="1">
    <source>
        <dbReference type="SAM" id="MobiDB-lite"/>
    </source>
</evidence>
<keyword evidence="2" id="KW-0812">Transmembrane</keyword>
<dbReference type="EMBL" id="CP158299">
    <property type="protein sequence ID" value="XBV85131.1"/>
    <property type="molecule type" value="Genomic_DNA"/>
</dbReference>
<evidence type="ECO:0000313" key="3">
    <source>
        <dbReference type="EMBL" id="XBV85131.1"/>
    </source>
</evidence>
<protein>
    <submittedName>
        <fullName evidence="3">TerC family protein</fullName>
    </submittedName>
</protein>
<proteinExistence type="predicted"/>
<feature type="transmembrane region" description="Helical" evidence="2">
    <location>
        <begin position="21"/>
        <end position="44"/>
    </location>
</feature>
<dbReference type="AlphaFoldDB" id="A0AAU7U9S0"/>
<dbReference type="GO" id="GO:0016020">
    <property type="term" value="C:membrane"/>
    <property type="evidence" value="ECO:0007669"/>
    <property type="project" value="InterPro"/>
</dbReference>
<sequence>MILGIDKGIFISLPAEQQARAWTIGLPGAMVMRVLLLFLVAWLARLTEPIISVLGLAFSGRDLILLAGGLFLLYKAGSEMHEQLEGDHRAAEAQGRARFGSVIAQIMLFAAGPIGQCVQAHPTVRMLALAFLLMMGVHLGAEGRGFHIPERSTSFAMVRDGLCGDGGTAEPAGPARQCGRVRRPTL</sequence>
<reference evidence="3" key="1">
    <citation type="submission" date="2024-06" db="EMBL/GenBank/DDBJ databases">
        <title>Draft Genome Sequence of Deinococcus sonorensis Type Strain KR-87, a Biofilm Producing Representative of the Genus Deinococcus.</title>
        <authorList>
            <person name="Boren L.S."/>
            <person name="Grosso R.A."/>
            <person name="Hugenberg-Cox A.N."/>
            <person name="Hill J.T.E."/>
            <person name="Albert C.M."/>
            <person name="Tuohy J.M."/>
        </authorList>
    </citation>
    <scope>NUCLEOTIDE SEQUENCE</scope>
    <source>
        <strain evidence="3">KR-87</strain>
    </source>
</reference>
<gene>
    <name evidence="3" type="ORF">ABOD76_17060</name>
</gene>
<dbReference type="InterPro" id="IPR005496">
    <property type="entry name" value="Integral_membrane_TerC"/>
</dbReference>
<keyword evidence="2" id="KW-0472">Membrane</keyword>
<evidence type="ECO:0000256" key="2">
    <source>
        <dbReference type="SAM" id="Phobius"/>
    </source>
</evidence>
<accession>A0AAU7U9S0</accession>
<dbReference type="KEGG" id="dsc:ABOD76_17060"/>
<dbReference type="RefSeq" id="WP_350243168.1">
    <property type="nucleotide sequence ID" value="NZ_CP158299.1"/>
</dbReference>
<feature type="transmembrane region" description="Helical" evidence="2">
    <location>
        <begin position="50"/>
        <end position="74"/>
    </location>
</feature>
<name>A0AAU7U9S0_9DEIO</name>
<feature type="region of interest" description="Disordered" evidence="1">
    <location>
        <begin position="167"/>
        <end position="186"/>
    </location>
</feature>
<dbReference type="Pfam" id="PF03741">
    <property type="entry name" value="TerC"/>
    <property type="match status" value="1"/>
</dbReference>